<feature type="chain" id="PRO_5045241849" evidence="1">
    <location>
        <begin position="23"/>
        <end position="126"/>
    </location>
</feature>
<dbReference type="Gene3D" id="2.60.20.10">
    <property type="entry name" value="Crystallins"/>
    <property type="match status" value="1"/>
</dbReference>
<feature type="signal peptide" evidence="1">
    <location>
        <begin position="1"/>
        <end position="22"/>
    </location>
</feature>
<keyword evidence="1" id="KW-0732">Signal</keyword>
<dbReference type="SUPFAM" id="SSF49695">
    <property type="entry name" value="gamma-Crystallin-like"/>
    <property type="match status" value="1"/>
</dbReference>
<organism evidence="2 3">
    <name type="scientific">Aspergillus pseudoustus</name>
    <dbReference type="NCBI Taxonomy" id="1810923"/>
    <lineage>
        <taxon>Eukaryota</taxon>
        <taxon>Fungi</taxon>
        <taxon>Dikarya</taxon>
        <taxon>Ascomycota</taxon>
        <taxon>Pezizomycotina</taxon>
        <taxon>Eurotiomycetes</taxon>
        <taxon>Eurotiomycetidae</taxon>
        <taxon>Eurotiales</taxon>
        <taxon>Aspergillaceae</taxon>
        <taxon>Aspergillus</taxon>
        <taxon>Aspergillus subgen. Nidulantes</taxon>
    </lineage>
</organism>
<name>A0ABR4JIG1_9EURO</name>
<keyword evidence="3" id="KW-1185">Reference proteome</keyword>
<dbReference type="EMBL" id="JBFXLU010000128">
    <property type="protein sequence ID" value="KAL2839828.1"/>
    <property type="molecule type" value="Genomic_DNA"/>
</dbReference>
<sequence>MKISIVSITTALLLLASSPADAWRIRLYENTNYGGRQVTYSGPGNTGSKCFSNIDPLNNKVSSIQYYAYNSDRTTRCCLTLYDSPGCKTKNADWTPQKSCHDEKWTKIPATWNNDISSFKTTCHAV</sequence>
<evidence type="ECO:0000313" key="3">
    <source>
        <dbReference type="Proteomes" id="UP001610446"/>
    </source>
</evidence>
<dbReference type="InterPro" id="IPR011024">
    <property type="entry name" value="G_crystallin-like"/>
</dbReference>
<evidence type="ECO:0000313" key="2">
    <source>
        <dbReference type="EMBL" id="KAL2839828.1"/>
    </source>
</evidence>
<gene>
    <name evidence="2" type="ORF">BJY01DRAFT_250309</name>
</gene>
<comment type="caution">
    <text evidence="2">The sequence shown here is derived from an EMBL/GenBank/DDBJ whole genome shotgun (WGS) entry which is preliminary data.</text>
</comment>
<reference evidence="2 3" key="1">
    <citation type="submission" date="2024-07" db="EMBL/GenBank/DDBJ databases">
        <title>Section-level genome sequencing and comparative genomics of Aspergillus sections Usti and Cavernicolus.</title>
        <authorList>
            <consortium name="Lawrence Berkeley National Laboratory"/>
            <person name="Nybo J.L."/>
            <person name="Vesth T.C."/>
            <person name="Theobald S."/>
            <person name="Frisvad J.C."/>
            <person name="Larsen T.O."/>
            <person name="Kjaerboelling I."/>
            <person name="Rothschild-Mancinelli K."/>
            <person name="Lyhne E.K."/>
            <person name="Kogle M.E."/>
            <person name="Barry K."/>
            <person name="Clum A."/>
            <person name="Na H."/>
            <person name="Ledsgaard L."/>
            <person name="Lin J."/>
            <person name="Lipzen A."/>
            <person name="Kuo A."/>
            <person name="Riley R."/>
            <person name="Mondo S."/>
            <person name="Labutti K."/>
            <person name="Haridas S."/>
            <person name="Pangalinan J."/>
            <person name="Salamov A.A."/>
            <person name="Simmons B.A."/>
            <person name="Magnuson J.K."/>
            <person name="Chen J."/>
            <person name="Drula E."/>
            <person name="Henrissat B."/>
            <person name="Wiebenga A."/>
            <person name="Lubbers R.J."/>
            <person name="Gomes A.C."/>
            <person name="Makela M.R."/>
            <person name="Stajich J."/>
            <person name="Grigoriev I.V."/>
            <person name="Mortensen U.H."/>
            <person name="De Vries R.P."/>
            <person name="Baker S.E."/>
            <person name="Andersen M.R."/>
        </authorList>
    </citation>
    <scope>NUCLEOTIDE SEQUENCE [LARGE SCALE GENOMIC DNA]</scope>
    <source>
        <strain evidence="2 3">CBS 123904</strain>
    </source>
</reference>
<evidence type="ECO:0000256" key="1">
    <source>
        <dbReference type="SAM" id="SignalP"/>
    </source>
</evidence>
<accession>A0ABR4JIG1</accession>
<protein>
    <submittedName>
        <fullName evidence="2">Uncharacterized protein</fullName>
    </submittedName>
</protein>
<proteinExistence type="predicted"/>
<dbReference type="Proteomes" id="UP001610446">
    <property type="component" value="Unassembled WGS sequence"/>
</dbReference>